<evidence type="ECO:0000313" key="3">
    <source>
        <dbReference type="Proteomes" id="UP000059847"/>
    </source>
</evidence>
<keyword evidence="1" id="KW-0812">Transmembrane</keyword>
<proteinExistence type="predicted"/>
<reference evidence="2 3" key="1">
    <citation type="submission" date="2015-09" db="EMBL/GenBank/DDBJ databases">
        <title>Complete genome of Psychrobacter urativorans R10.10B.</title>
        <authorList>
            <person name="See-Too W.S."/>
            <person name="Chan K.G."/>
        </authorList>
    </citation>
    <scope>NUCLEOTIDE SEQUENCE [LARGE SCALE GENOMIC DNA]</scope>
    <source>
        <strain evidence="2 3">R10.10B</strain>
    </source>
</reference>
<dbReference type="EMBL" id="CP012678">
    <property type="protein sequence ID" value="ALF60110.1"/>
    <property type="molecule type" value="Genomic_DNA"/>
</dbReference>
<dbReference type="OrthoDB" id="6658263at2"/>
<dbReference type="Proteomes" id="UP000059847">
    <property type="component" value="Chromosome"/>
</dbReference>
<keyword evidence="1" id="KW-1133">Transmembrane helix</keyword>
<dbReference type="KEGG" id="pur:AOC03_08730"/>
<evidence type="ECO:0000313" key="2">
    <source>
        <dbReference type="EMBL" id="ALF60110.1"/>
    </source>
</evidence>
<organism evidence="2 3">
    <name type="scientific">Psychrobacter urativorans</name>
    <dbReference type="NCBI Taxonomy" id="45610"/>
    <lineage>
        <taxon>Bacteria</taxon>
        <taxon>Pseudomonadati</taxon>
        <taxon>Pseudomonadota</taxon>
        <taxon>Gammaproteobacteria</taxon>
        <taxon>Moraxellales</taxon>
        <taxon>Moraxellaceae</taxon>
        <taxon>Psychrobacter</taxon>
    </lineage>
</organism>
<dbReference type="AlphaFoldDB" id="A0A0M4SYG4"/>
<keyword evidence="1" id="KW-0472">Membrane</keyword>
<sequence length="127" mass="14110">MIDGIWWIVILVAVVAALWLLAHSRGTKDGNTDKTKTPLRANSSRAKLSSNDALQKTAALLKKSFPDYRVTRKNNHLLISKKGKKIAMITIDKKIAIGQRRLGEVPVINYHRAPSRAQLSANLQNAE</sequence>
<protein>
    <submittedName>
        <fullName evidence="2">Uncharacterized protein</fullName>
    </submittedName>
</protein>
<dbReference type="RefSeq" id="WP_062535160.1">
    <property type="nucleotide sequence ID" value="NZ_CP012678.1"/>
</dbReference>
<accession>A0A0M4SYG4</accession>
<feature type="transmembrane region" description="Helical" evidence="1">
    <location>
        <begin position="6"/>
        <end position="22"/>
    </location>
</feature>
<evidence type="ECO:0000256" key="1">
    <source>
        <dbReference type="SAM" id="Phobius"/>
    </source>
</evidence>
<keyword evidence="3" id="KW-1185">Reference proteome</keyword>
<name>A0A0M4SYG4_9GAMM</name>
<gene>
    <name evidence="2" type="ORF">AOC03_08730</name>
</gene>